<evidence type="ECO:0000256" key="6">
    <source>
        <dbReference type="ARBA" id="ARBA00022683"/>
    </source>
</evidence>
<reference evidence="12 13" key="1">
    <citation type="submission" date="2020-08" db="EMBL/GenBank/DDBJ databases">
        <title>Genomic Encyclopedia of Type Strains, Phase IV (KMG-IV): sequencing the most valuable type-strain genomes for metagenomic binning, comparative biology and taxonomic classification.</title>
        <authorList>
            <person name="Goeker M."/>
        </authorList>
    </citation>
    <scope>NUCLEOTIDE SEQUENCE [LARGE SCALE GENOMIC DNA]</scope>
    <source>
        <strain evidence="12 13">DSM 18233</strain>
    </source>
</reference>
<dbReference type="GO" id="GO:0009401">
    <property type="term" value="P:phosphoenolpyruvate-dependent sugar phosphotransferase system"/>
    <property type="evidence" value="ECO:0007669"/>
    <property type="project" value="UniProtKB-KW"/>
</dbReference>
<keyword evidence="7" id="KW-0418">Kinase</keyword>
<evidence type="ECO:0000256" key="8">
    <source>
        <dbReference type="ARBA" id="ARBA00037387"/>
    </source>
</evidence>
<evidence type="ECO:0000313" key="13">
    <source>
        <dbReference type="Proteomes" id="UP000543030"/>
    </source>
</evidence>
<evidence type="ECO:0000256" key="9">
    <source>
        <dbReference type="ARBA" id="ARBA00041175"/>
    </source>
</evidence>
<dbReference type="EMBL" id="JACHHN010000004">
    <property type="protein sequence ID" value="MBB5191811.1"/>
    <property type="molecule type" value="Genomic_DNA"/>
</dbReference>
<dbReference type="SUPFAM" id="SSF55804">
    <property type="entry name" value="Phoshotransferase/anion transport protein"/>
    <property type="match status" value="1"/>
</dbReference>
<sequence length="155" mass="17141">MTLEEMIPAGNIRFAEGFDDWHDAIQAACTPLLERGALVQQHVNAMIRKVQRHGPVAISPGIVILRTDPQLNAYAVAMSLLKISRPVQFGIHMQHRVKLIFSVAITDSKSHQPALCQLARLIMHTEKLRQLHDCNTASALAALISSIPDEFSSKT</sequence>
<feature type="domain" description="PTS EIIA type-2" evidence="11">
    <location>
        <begin position="5"/>
        <end position="147"/>
    </location>
</feature>
<dbReference type="PANTHER" id="PTHR36203">
    <property type="entry name" value="ASCORBATE-SPECIFIC PTS SYSTEM EIIA COMPONENT"/>
    <property type="match status" value="1"/>
</dbReference>
<dbReference type="GO" id="GO:0016301">
    <property type="term" value="F:kinase activity"/>
    <property type="evidence" value="ECO:0007669"/>
    <property type="project" value="UniProtKB-KW"/>
</dbReference>
<gene>
    <name evidence="12" type="ORF">HNQ50_002541</name>
</gene>
<evidence type="ECO:0000259" key="11">
    <source>
        <dbReference type="PROSITE" id="PS51094"/>
    </source>
</evidence>
<keyword evidence="5" id="KW-0808">Transferase</keyword>
<evidence type="ECO:0000256" key="3">
    <source>
        <dbReference type="ARBA" id="ARBA00022490"/>
    </source>
</evidence>
<name>A0A840RHZ1_9NEIS</name>
<keyword evidence="13" id="KW-1185">Reference proteome</keyword>
<evidence type="ECO:0000256" key="4">
    <source>
        <dbReference type="ARBA" id="ARBA00022553"/>
    </source>
</evidence>
<keyword evidence="6" id="KW-0598">Phosphotransferase system</keyword>
<dbReference type="AlphaFoldDB" id="A0A840RHZ1"/>
<evidence type="ECO:0000256" key="1">
    <source>
        <dbReference type="ARBA" id="ARBA00004496"/>
    </source>
</evidence>
<dbReference type="Gene3D" id="3.40.930.10">
    <property type="entry name" value="Mannitol-specific EII, Chain A"/>
    <property type="match status" value="1"/>
</dbReference>
<accession>A0A840RHZ1</accession>
<evidence type="ECO:0000256" key="5">
    <source>
        <dbReference type="ARBA" id="ARBA00022679"/>
    </source>
</evidence>
<dbReference type="Proteomes" id="UP000543030">
    <property type="component" value="Unassembled WGS sequence"/>
</dbReference>
<evidence type="ECO:0000313" key="12">
    <source>
        <dbReference type="EMBL" id="MBB5191811.1"/>
    </source>
</evidence>
<keyword evidence="3" id="KW-0963">Cytoplasm</keyword>
<keyword evidence="2" id="KW-0813">Transport</keyword>
<dbReference type="PANTHER" id="PTHR36203:SF1">
    <property type="entry name" value="ASCORBATE-SPECIFIC PTS SYSTEM EIIA COMPONENT"/>
    <property type="match status" value="1"/>
</dbReference>
<dbReference type="InterPro" id="IPR016152">
    <property type="entry name" value="PTrfase/Anion_transptr"/>
</dbReference>
<comment type="subcellular location">
    <subcellularLocation>
        <location evidence="1">Cytoplasm</location>
    </subcellularLocation>
</comment>
<protein>
    <recommendedName>
        <fullName evidence="9">Ascorbate-specific PTS system EIIA component</fullName>
    </recommendedName>
    <alternativeName>
        <fullName evidence="10">Ascorbate-specific phosphotransferase enzyme IIA component</fullName>
    </alternativeName>
</protein>
<dbReference type="InterPro" id="IPR051351">
    <property type="entry name" value="Ascorbate-PTS_EIIA_comp"/>
</dbReference>
<evidence type="ECO:0000256" key="2">
    <source>
        <dbReference type="ARBA" id="ARBA00022448"/>
    </source>
</evidence>
<evidence type="ECO:0000256" key="10">
    <source>
        <dbReference type="ARBA" id="ARBA00042072"/>
    </source>
</evidence>
<evidence type="ECO:0000256" key="7">
    <source>
        <dbReference type="ARBA" id="ARBA00022777"/>
    </source>
</evidence>
<proteinExistence type="predicted"/>
<comment type="function">
    <text evidence="8">The phosphoenolpyruvate-dependent sugar phosphotransferase system (sugar PTS), a major carbohydrate active transport system, catalyzes the phosphorylation of incoming sugar substrates concomitantly with their translocation across the cell membrane. The enzyme II UlaABC PTS system is involved in ascorbate transport.</text>
</comment>
<dbReference type="RefSeq" id="WP_184101169.1">
    <property type="nucleotide sequence ID" value="NZ_JACHHN010000004.1"/>
</dbReference>
<organism evidence="12 13">
    <name type="scientific">Silvimonas terrae</name>
    <dbReference type="NCBI Taxonomy" id="300266"/>
    <lineage>
        <taxon>Bacteria</taxon>
        <taxon>Pseudomonadati</taxon>
        <taxon>Pseudomonadota</taxon>
        <taxon>Betaproteobacteria</taxon>
        <taxon>Neisseriales</taxon>
        <taxon>Chitinibacteraceae</taxon>
        <taxon>Silvimonas</taxon>
    </lineage>
</organism>
<dbReference type="GO" id="GO:0005737">
    <property type="term" value="C:cytoplasm"/>
    <property type="evidence" value="ECO:0007669"/>
    <property type="project" value="UniProtKB-SubCell"/>
</dbReference>
<dbReference type="InterPro" id="IPR002178">
    <property type="entry name" value="PTS_EIIA_type-2_dom"/>
</dbReference>
<keyword evidence="4" id="KW-0597">Phosphoprotein</keyword>
<dbReference type="Pfam" id="PF00359">
    <property type="entry name" value="PTS_EIIA_2"/>
    <property type="match status" value="1"/>
</dbReference>
<comment type="caution">
    <text evidence="12">The sequence shown here is derived from an EMBL/GenBank/DDBJ whole genome shotgun (WGS) entry which is preliminary data.</text>
</comment>
<dbReference type="PROSITE" id="PS51094">
    <property type="entry name" value="PTS_EIIA_TYPE_2"/>
    <property type="match status" value="1"/>
</dbReference>